<accession>A0A3P5ZWN0</accession>
<dbReference type="AlphaFoldDB" id="A0A3P5ZWN0"/>
<gene>
    <name evidence="2" type="ORF">BRAA01T03403Z</name>
</gene>
<sequence>MEWLGGGSWIRAHEREFENNAGTPIRPGQDKSPSITLVLESNEEDKVNDDATEITSSLERHRNTSVLEATEAETQNHETIYGKELPLPHESEDMMDDVATPIIDPQEIPRGETMSESNDKIALPKRNLQTGTKKESYCKRINKRSNLKLVGKKGLWFTFWRTTNEVFSKRIPLDNGSALCC</sequence>
<reference evidence="2" key="1">
    <citation type="submission" date="2018-11" db="EMBL/GenBank/DDBJ databases">
        <authorList>
            <consortium name="Genoscope - CEA"/>
            <person name="William W."/>
        </authorList>
    </citation>
    <scope>NUCLEOTIDE SEQUENCE</scope>
</reference>
<organism evidence="2">
    <name type="scientific">Brassica campestris</name>
    <name type="common">Field mustard</name>
    <dbReference type="NCBI Taxonomy" id="3711"/>
    <lineage>
        <taxon>Eukaryota</taxon>
        <taxon>Viridiplantae</taxon>
        <taxon>Streptophyta</taxon>
        <taxon>Embryophyta</taxon>
        <taxon>Tracheophyta</taxon>
        <taxon>Spermatophyta</taxon>
        <taxon>Magnoliopsida</taxon>
        <taxon>eudicotyledons</taxon>
        <taxon>Gunneridae</taxon>
        <taxon>Pentapetalae</taxon>
        <taxon>rosids</taxon>
        <taxon>malvids</taxon>
        <taxon>Brassicales</taxon>
        <taxon>Brassicaceae</taxon>
        <taxon>Brassiceae</taxon>
        <taxon>Brassica</taxon>
    </lineage>
</organism>
<name>A0A3P5ZWN0_BRACM</name>
<protein>
    <submittedName>
        <fullName evidence="2">Uncharacterized protein</fullName>
    </submittedName>
</protein>
<dbReference type="EMBL" id="LR031571">
    <property type="protein sequence ID" value="VDC76901.1"/>
    <property type="molecule type" value="Genomic_DNA"/>
</dbReference>
<feature type="region of interest" description="Disordered" evidence="1">
    <location>
        <begin position="14"/>
        <end position="58"/>
    </location>
</feature>
<evidence type="ECO:0000313" key="2">
    <source>
        <dbReference type="EMBL" id="VDC76901.1"/>
    </source>
</evidence>
<evidence type="ECO:0000256" key="1">
    <source>
        <dbReference type="SAM" id="MobiDB-lite"/>
    </source>
</evidence>
<proteinExistence type="predicted"/>